<gene>
    <name evidence="1" type="ORF">FYJ85_11940</name>
</gene>
<organism evidence="1 2">
    <name type="scientific">Victivallis lenta</name>
    <dbReference type="NCBI Taxonomy" id="2606640"/>
    <lineage>
        <taxon>Bacteria</taxon>
        <taxon>Pseudomonadati</taxon>
        <taxon>Lentisphaerota</taxon>
        <taxon>Lentisphaeria</taxon>
        <taxon>Victivallales</taxon>
        <taxon>Victivallaceae</taxon>
        <taxon>Victivallis</taxon>
    </lineage>
</organism>
<keyword evidence="2" id="KW-1185">Reference proteome</keyword>
<dbReference type="EMBL" id="VUNS01000012">
    <property type="protein sequence ID" value="MST97749.1"/>
    <property type="molecule type" value="Genomic_DNA"/>
</dbReference>
<dbReference type="Pfam" id="PF14307">
    <property type="entry name" value="Glyco_tran_WbsX"/>
    <property type="match status" value="1"/>
</dbReference>
<dbReference type="Gene3D" id="3.20.20.80">
    <property type="entry name" value="Glycosidases"/>
    <property type="match status" value="1"/>
</dbReference>
<accession>A0A844G5Y8</accession>
<evidence type="ECO:0008006" key="3">
    <source>
        <dbReference type="Google" id="ProtNLM"/>
    </source>
</evidence>
<evidence type="ECO:0000313" key="2">
    <source>
        <dbReference type="Proteomes" id="UP000435649"/>
    </source>
</evidence>
<dbReference type="AlphaFoldDB" id="A0A844G5Y8"/>
<dbReference type="PANTHER" id="PTHR41244">
    <property type="entry name" value="RHAMNAN SYNTHESIS F"/>
    <property type="match status" value="1"/>
</dbReference>
<dbReference type="PANTHER" id="PTHR41244:SF1">
    <property type="entry name" value="GLYCOSYLTRANSFERASE"/>
    <property type="match status" value="1"/>
</dbReference>
<sequence length="377" mass="43829">MSPKRPDVGCYYFPNYHRSEPRNAAVHGEGWCEWELVKAMTPRFPGHRQPKVPVLGYTDEADPAVMAKKIEDASSHGIDYFIFDYYYYDDGPFLENCLNDGFLRSPNVDKLKFCFMWANHDWLDIHPSLRRSRPLLWPGKVTPETFRRLCRRTVDTYFRHPSYYKIDGAPYFSIYHLECLLASFGSVEATAAALREFRDMTKAAGFPDLHLNMVVWGQPVLPGERELADQPKVVRKLGFDSVTSYVWIHHMRLGDRPEFPYRKAMELYLEHWKNMCASYDLPYYPNATVGWDPSPRTILSEKWTPSGYPYTPVLSGNTPEAFETALREIRDGVARTGVSTFNINCWNEWTEGSMLEPEAEYGYAYLEAVKRVFDRVR</sequence>
<dbReference type="RefSeq" id="WP_154418827.1">
    <property type="nucleotide sequence ID" value="NZ_DBFCZM010000328.1"/>
</dbReference>
<proteinExistence type="predicted"/>
<comment type="caution">
    <text evidence="1">The sequence shown here is derived from an EMBL/GenBank/DDBJ whole genome shotgun (WGS) entry which is preliminary data.</text>
</comment>
<dbReference type="Proteomes" id="UP000435649">
    <property type="component" value="Unassembled WGS sequence"/>
</dbReference>
<reference evidence="1 2" key="1">
    <citation type="submission" date="2019-08" db="EMBL/GenBank/DDBJ databases">
        <title>In-depth cultivation of the pig gut microbiome towards novel bacterial diversity and tailored functional studies.</title>
        <authorList>
            <person name="Wylensek D."/>
            <person name="Hitch T.C.A."/>
            <person name="Clavel T."/>
        </authorList>
    </citation>
    <scope>NUCLEOTIDE SEQUENCE [LARGE SCALE GENOMIC DNA]</scope>
    <source>
        <strain evidence="1 2">BBE-744-WT-12</strain>
    </source>
</reference>
<dbReference type="InterPro" id="IPR032719">
    <property type="entry name" value="WbsX"/>
</dbReference>
<name>A0A844G5Y8_9BACT</name>
<evidence type="ECO:0000313" key="1">
    <source>
        <dbReference type="EMBL" id="MST97749.1"/>
    </source>
</evidence>
<protein>
    <recommendedName>
        <fullName evidence="3">Glycosyl transferase family WbsX</fullName>
    </recommendedName>
</protein>